<dbReference type="InterPro" id="IPR008271">
    <property type="entry name" value="Ser/Thr_kinase_AS"/>
</dbReference>
<evidence type="ECO:0000256" key="5">
    <source>
        <dbReference type="ARBA" id="ARBA00048679"/>
    </source>
</evidence>
<dbReference type="STRING" id="5722.A2ESP5"/>
<dbReference type="Pfam" id="PF00069">
    <property type="entry name" value="Pkinase"/>
    <property type="match status" value="1"/>
</dbReference>
<accession>A2ESP5</accession>
<dbReference type="CDD" id="cd14003">
    <property type="entry name" value="STKc_AMPK-like"/>
    <property type="match status" value="1"/>
</dbReference>
<evidence type="ECO:0000313" key="11">
    <source>
        <dbReference type="Proteomes" id="UP000001542"/>
    </source>
</evidence>
<dbReference type="FunFam" id="1.10.510.10:FF:000592">
    <property type="entry name" value="CAMK family protein kinase"/>
    <property type="match status" value="1"/>
</dbReference>
<evidence type="ECO:0000256" key="6">
    <source>
        <dbReference type="PROSITE-ProRule" id="PRU10141"/>
    </source>
</evidence>
<keyword evidence="7" id="KW-0723">Serine/threonine-protein kinase</keyword>
<dbReference type="RefSeq" id="XP_001316577.1">
    <property type="nucleotide sequence ID" value="XM_001316542.1"/>
</dbReference>
<name>A2ESP5_TRIV3</name>
<dbReference type="PANTHER" id="PTHR24346:SF30">
    <property type="entry name" value="MATERNAL EMBRYONIC LEUCINE ZIPPER KINASE"/>
    <property type="match status" value="1"/>
</dbReference>
<evidence type="ECO:0000259" key="9">
    <source>
        <dbReference type="PROSITE" id="PS50011"/>
    </source>
</evidence>
<dbReference type="Proteomes" id="UP000001542">
    <property type="component" value="Unassembled WGS sequence"/>
</dbReference>
<sequence length="462" mass="52647">MEEQILPPNQQIGDYLLQEKVGHGGFSNVYMGIHLPTQTVCAIKVITKDKLPREIYEREVKLMKMLDHPFCLTFYESLEDENNYYMAMENVENGTVLTEINKTFGLPEWKARHVFCQLICTLDYLHNELHIAHRDLKAENIMFDRNNNIRLIDFGLGNTFTEEAMLKTACGSPAYAPPEMLCGKPYNDSADLWSAGVVLFAMVIGRLPFQDNSIQRLAQKIVYSQPQYSPNASLEVQDLLSKLLEKDPAKRITIPEIYEHPWFKKYPDAEVMRGDFGLMNGWRNPPNTQIVPNPFVYSKMQSMGIPLEGLDSLIVSNVFNRAMSAYRIIRRELVTDAMSGYFERANPEGFKHVPLTLQIPHPSSVIRRRPTIYSPMSPGAPVHKNPLSVARTHRRRTVSNADVMVKDPNFQALRAQYAQATGSDDFNGQVPHEQQQQNEEAQLPSLCRLMSGVRRARVGSML</sequence>
<dbReference type="EC" id="2.7.11.1" evidence="1"/>
<gene>
    <name evidence="10" type="ORF">TVAG_070040</name>
</gene>
<evidence type="ECO:0000313" key="10">
    <source>
        <dbReference type="EMBL" id="EAY04354.1"/>
    </source>
</evidence>
<dbReference type="PROSITE" id="PS00108">
    <property type="entry name" value="PROTEIN_KINASE_ST"/>
    <property type="match status" value="1"/>
</dbReference>
<dbReference type="KEGG" id="tva:4762209"/>
<dbReference type="EMBL" id="DS113478">
    <property type="protein sequence ID" value="EAY04354.1"/>
    <property type="molecule type" value="Genomic_DNA"/>
</dbReference>
<keyword evidence="11" id="KW-1185">Reference proteome</keyword>
<evidence type="ECO:0000256" key="1">
    <source>
        <dbReference type="ARBA" id="ARBA00012513"/>
    </source>
</evidence>
<dbReference type="SUPFAM" id="SSF56112">
    <property type="entry name" value="Protein kinase-like (PK-like)"/>
    <property type="match status" value="1"/>
</dbReference>
<dbReference type="GO" id="GO:0005524">
    <property type="term" value="F:ATP binding"/>
    <property type="evidence" value="ECO:0007669"/>
    <property type="project" value="UniProtKB-UniRule"/>
</dbReference>
<evidence type="ECO:0000256" key="2">
    <source>
        <dbReference type="ARBA" id="ARBA00022741"/>
    </source>
</evidence>
<keyword evidence="10" id="KW-0418">Kinase</keyword>
<feature type="region of interest" description="Disordered" evidence="8">
    <location>
        <begin position="422"/>
        <end position="443"/>
    </location>
</feature>
<dbReference type="FunCoup" id="A2ESP5">
    <property type="interactions" value="360"/>
</dbReference>
<proteinExistence type="inferred from homology"/>
<dbReference type="PROSITE" id="PS50011">
    <property type="entry name" value="PROTEIN_KINASE_DOM"/>
    <property type="match status" value="1"/>
</dbReference>
<dbReference type="InterPro" id="IPR000719">
    <property type="entry name" value="Prot_kinase_dom"/>
</dbReference>
<feature type="compositionally biased region" description="Polar residues" evidence="8">
    <location>
        <begin position="422"/>
        <end position="440"/>
    </location>
</feature>
<dbReference type="AlphaFoldDB" id="A2ESP5"/>
<reference evidence="10" key="2">
    <citation type="journal article" date="2007" name="Science">
        <title>Draft genome sequence of the sexually transmitted pathogen Trichomonas vaginalis.</title>
        <authorList>
            <person name="Carlton J.M."/>
            <person name="Hirt R.P."/>
            <person name="Silva J.C."/>
            <person name="Delcher A.L."/>
            <person name="Schatz M."/>
            <person name="Zhao Q."/>
            <person name="Wortman J.R."/>
            <person name="Bidwell S.L."/>
            <person name="Alsmark U.C.M."/>
            <person name="Besteiro S."/>
            <person name="Sicheritz-Ponten T."/>
            <person name="Noel C.J."/>
            <person name="Dacks J.B."/>
            <person name="Foster P.G."/>
            <person name="Simillion C."/>
            <person name="Van de Peer Y."/>
            <person name="Miranda-Saavedra D."/>
            <person name="Barton G.J."/>
            <person name="Westrop G.D."/>
            <person name="Mueller S."/>
            <person name="Dessi D."/>
            <person name="Fiori P.L."/>
            <person name="Ren Q."/>
            <person name="Paulsen I."/>
            <person name="Zhang H."/>
            <person name="Bastida-Corcuera F.D."/>
            <person name="Simoes-Barbosa A."/>
            <person name="Brown M.T."/>
            <person name="Hayes R.D."/>
            <person name="Mukherjee M."/>
            <person name="Okumura C.Y."/>
            <person name="Schneider R."/>
            <person name="Smith A.J."/>
            <person name="Vanacova S."/>
            <person name="Villalvazo M."/>
            <person name="Haas B.J."/>
            <person name="Pertea M."/>
            <person name="Feldblyum T.V."/>
            <person name="Utterback T.R."/>
            <person name="Shu C.L."/>
            <person name="Osoegawa K."/>
            <person name="de Jong P.J."/>
            <person name="Hrdy I."/>
            <person name="Horvathova L."/>
            <person name="Zubacova Z."/>
            <person name="Dolezal P."/>
            <person name="Malik S.B."/>
            <person name="Logsdon J.M. Jr."/>
            <person name="Henze K."/>
            <person name="Gupta A."/>
            <person name="Wang C.C."/>
            <person name="Dunne R.L."/>
            <person name="Upcroft J.A."/>
            <person name="Upcroft P."/>
            <person name="White O."/>
            <person name="Salzberg S.L."/>
            <person name="Tang P."/>
            <person name="Chiu C.-H."/>
            <person name="Lee Y.-S."/>
            <person name="Embley T.M."/>
            <person name="Coombs G.H."/>
            <person name="Mottram J.C."/>
            <person name="Tachezy J."/>
            <person name="Fraser-Liggett C.M."/>
            <person name="Johnson P.J."/>
        </authorList>
    </citation>
    <scope>NUCLEOTIDE SEQUENCE [LARGE SCALE GENOMIC DNA]</scope>
    <source>
        <strain evidence="10">G3</strain>
    </source>
</reference>
<dbReference type="Gene3D" id="1.10.510.10">
    <property type="entry name" value="Transferase(Phosphotransferase) domain 1"/>
    <property type="match status" value="1"/>
</dbReference>
<comment type="similarity">
    <text evidence="7">Belongs to the protein kinase superfamily.</text>
</comment>
<comment type="catalytic activity">
    <reaction evidence="5">
        <text>L-seryl-[protein] + ATP = O-phospho-L-seryl-[protein] + ADP + H(+)</text>
        <dbReference type="Rhea" id="RHEA:17989"/>
        <dbReference type="Rhea" id="RHEA-COMP:9863"/>
        <dbReference type="Rhea" id="RHEA-COMP:11604"/>
        <dbReference type="ChEBI" id="CHEBI:15378"/>
        <dbReference type="ChEBI" id="CHEBI:29999"/>
        <dbReference type="ChEBI" id="CHEBI:30616"/>
        <dbReference type="ChEBI" id="CHEBI:83421"/>
        <dbReference type="ChEBI" id="CHEBI:456216"/>
        <dbReference type="EC" id="2.7.11.1"/>
    </reaction>
</comment>
<evidence type="ECO:0000256" key="3">
    <source>
        <dbReference type="ARBA" id="ARBA00022840"/>
    </source>
</evidence>
<dbReference type="PANTHER" id="PTHR24346">
    <property type="entry name" value="MAP/MICROTUBULE AFFINITY-REGULATING KINASE"/>
    <property type="match status" value="1"/>
</dbReference>
<reference evidence="10" key="1">
    <citation type="submission" date="2006-10" db="EMBL/GenBank/DDBJ databases">
        <authorList>
            <person name="Amadeo P."/>
            <person name="Zhao Q."/>
            <person name="Wortman J."/>
            <person name="Fraser-Liggett C."/>
            <person name="Carlton J."/>
        </authorList>
    </citation>
    <scope>NUCLEOTIDE SEQUENCE</scope>
    <source>
        <strain evidence="10">G3</strain>
    </source>
</reference>
<dbReference type="SMART" id="SM00220">
    <property type="entry name" value="S_TKc"/>
    <property type="match status" value="1"/>
</dbReference>
<dbReference type="eggNOG" id="KOG0583">
    <property type="taxonomic scope" value="Eukaryota"/>
</dbReference>
<evidence type="ECO:0000256" key="8">
    <source>
        <dbReference type="SAM" id="MobiDB-lite"/>
    </source>
</evidence>
<dbReference type="OrthoDB" id="10264789at2759"/>
<dbReference type="InterPro" id="IPR011009">
    <property type="entry name" value="Kinase-like_dom_sf"/>
</dbReference>
<evidence type="ECO:0000256" key="4">
    <source>
        <dbReference type="ARBA" id="ARBA00047899"/>
    </source>
</evidence>
<keyword evidence="3 6" id="KW-0067">ATP-binding</keyword>
<comment type="catalytic activity">
    <reaction evidence="4">
        <text>L-threonyl-[protein] + ATP = O-phospho-L-threonyl-[protein] + ADP + H(+)</text>
        <dbReference type="Rhea" id="RHEA:46608"/>
        <dbReference type="Rhea" id="RHEA-COMP:11060"/>
        <dbReference type="Rhea" id="RHEA-COMP:11605"/>
        <dbReference type="ChEBI" id="CHEBI:15378"/>
        <dbReference type="ChEBI" id="CHEBI:30013"/>
        <dbReference type="ChEBI" id="CHEBI:30616"/>
        <dbReference type="ChEBI" id="CHEBI:61977"/>
        <dbReference type="ChEBI" id="CHEBI:456216"/>
        <dbReference type="EC" id="2.7.11.1"/>
    </reaction>
</comment>
<dbReference type="VEuPathDB" id="TrichDB:TVAG_070040"/>
<dbReference type="InParanoid" id="A2ESP5"/>
<dbReference type="InterPro" id="IPR017441">
    <property type="entry name" value="Protein_kinase_ATP_BS"/>
</dbReference>
<dbReference type="VEuPathDB" id="TrichDB:TVAGG3_0220870"/>
<dbReference type="OMA" id="AMSAYRI"/>
<feature type="binding site" evidence="6">
    <location>
        <position position="44"/>
    </location>
    <ligand>
        <name>ATP</name>
        <dbReference type="ChEBI" id="CHEBI:30616"/>
    </ligand>
</feature>
<protein>
    <recommendedName>
        <fullName evidence="1">non-specific serine/threonine protein kinase</fullName>
        <ecNumber evidence="1">2.7.11.1</ecNumber>
    </recommendedName>
</protein>
<evidence type="ECO:0000256" key="7">
    <source>
        <dbReference type="RuleBase" id="RU000304"/>
    </source>
</evidence>
<dbReference type="PROSITE" id="PS00107">
    <property type="entry name" value="PROTEIN_KINASE_ATP"/>
    <property type="match status" value="1"/>
</dbReference>
<feature type="domain" description="Protein kinase" evidence="9">
    <location>
        <begin position="15"/>
        <end position="263"/>
    </location>
</feature>
<dbReference type="GO" id="GO:0004674">
    <property type="term" value="F:protein serine/threonine kinase activity"/>
    <property type="evidence" value="ECO:0000318"/>
    <property type="project" value="GO_Central"/>
</dbReference>
<keyword evidence="10" id="KW-0808">Transferase</keyword>
<organism evidence="10 11">
    <name type="scientific">Trichomonas vaginalis (strain ATCC PRA-98 / G3)</name>
    <dbReference type="NCBI Taxonomy" id="412133"/>
    <lineage>
        <taxon>Eukaryota</taxon>
        <taxon>Metamonada</taxon>
        <taxon>Parabasalia</taxon>
        <taxon>Trichomonadida</taxon>
        <taxon>Trichomonadidae</taxon>
        <taxon>Trichomonas</taxon>
    </lineage>
</organism>
<keyword evidence="2 6" id="KW-0547">Nucleotide-binding</keyword>
<dbReference type="SMR" id="A2ESP5"/>